<gene>
    <name evidence="1" type="ORF">EAH82_18085</name>
</gene>
<dbReference type="EMBL" id="RCZI01000005">
    <property type="protein sequence ID" value="TPG25442.1"/>
    <property type="molecule type" value="Genomic_DNA"/>
</dbReference>
<proteinExistence type="predicted"/>
<name>A0A502DKX9_9BURK</name>
<dbReference type="AlphaFoldDB" id="A0A502DKX9"/>
<comment type="caution">
    <text evidence="1">The sequence shown here is derived from an EMBL/GenBank/DDBJ whole genome shotgun (WGS) entry which is preliminary data.</text>
</comment>
<evidence type="ECO:0000313" key="1">
    <source>
        <dbReference type="EMBL" id="TPG25442.1"/>
    </source>
</evidence>
<dbReference type="Proteomes" id="UP000319212">
    <property type="component" value="Unassembled WGS sequence"/>
</dbReference>
<protein>
    <submittedName>
        <fullName evidence="1">Uncharacterized protein</fullName>
    </submittedName>
</protein>
<dbReference type="OrthoDB" id="8854270at2"/>
<accession>A0A502DKX9</accession>
<evidence type="ECO:0000313" key="2">
    <source>
        <dbReference type="Proteomes" id="UP000319212"/>
    </source>
</evidence>
<sequence length="68" mass="7484">MPMKLLAELAQAPLPRAFEDLDDIEKIRVLKAHGHVEANVPTWRFGFPIEPATVHAITALGRRALGDA</sequence>
<dbReference type="RefSeq" id="WP_140863168.1">
    <property type="nucleotide sequence ID" value="NZ_RCZI01000005.1"/>
</dbReference>
<reference evidence="1 2" key="1">
    <citation type="journal article" date="2019" name="Environ. Microbiol.">
        <title>Species interactions and distinct microbial communities in high Arctic permafrost affected cryosols are associated with the CH4 and CO2 gas fluxes.</title>
        <authorList>
            <person name="Altshuler I."/>
            <person name="Hamel J."/>
            <person name="Turney S."/>
            <person name="Magnuson E."/>
            <person name="Levesque R."/>
            <person name="Greer C."/>
            <person name="Whyte L.G."/>
        </authorList>
    </citation>
    <scope>NUCLEOTIDE SEQUENCE [LARGE SCALE GENOMIC DNA]</scope>
    <source>
        <strain evidence="1 2">S06.C</strain>
    </source>
</reference>
<organism evidence="1 2">
    <name type="scientific">Variovorax guangxiensis</name>
    <dbReference type="NCBI Taxonomy" id="1775474"/>
    <lineage>
        <taxon>Bacteria</taxon>
        <taxon>Pseudomonadati</taxon>
        <taxon>Pseudomonadota</taxon>
        <taxon>Betaproteobacteria</taxon>
        <taxon>Burkholderiales</taxon>
        <taxon>Comamonadaceae</taxon>
        <taxon>Variovorax</taxon>
    </lineage>
</organism>